<evidence type="ECO:0000313" key="3">
    <source>
        <dbReference type="Proteomes" id="UP000297910"/>
    </source>
</evidence>
<evidence type="ECO:0000313" key="2">
    <source>
        <dbReference type="EMBL" id="TGO22302.1"/>
    </source>
</evidence>
<keyword evidence="3" id="KW-1185">Reference proteome</keyword>
<protein>
    <recommendedName>
        <fullName evidence="4">Riboflavin kinase</fullName>
    </recommendedName>
</protein>
<comment type="caution">
    <text evidence="2">The sequence shown here is derived from an EMBL/GenBank/DDBJ whole genome shotgun (WGS) entry which is preliminary data.</text>
</comment>
<name>A0A4Z1FHM1_9HELO</name>
<feature type="region of interest" description="Disordered" evidence="1">
    <location>
        <begin position="37"/>
        <end position="97"/>
    </location>
</feature>
<dbReference type="EMBL" id="PQXI01000173">
    <property type="protein sequence ID" value="TGO22302.1"/>
    <property type="molecule type" value="Genomic_DNA"/>
</dbReference>
<feature type="compositionally biased region" description="Polar residues" evidence="1">
    <location>
        <begin position="62"/>
        <end position="71"/>
    </location>
</feature>
<gene>
    <name evidence="2" type="ORF">BPAE_0173g00020</name>
</gene>
<feature type="compositionally biased region" description="Basic and acidic residues" evidence="1">
    <location>
        <begin position="76"/>
        <end position="91"/>
    </location>
</feature>
<dbReference type="Proteomes" id="UP000297910">
    <property type="component" value="Unassembled WGS sequence"/>
</dbReference>
<sequence length="654" mass="72357">MTNALTEITETFRTVIYLGHYDTTTTHFNEMGTQIGAYSETPRPLRPYNGANSSRIQRKPVTPQSNTTTPLGSDAFDPKKYDRNLSEDGKAGKYSNNNAAQNLMSQSQTVPIQLAGFETLQITQTSTNIESTISAPAAPLNLPALNDLPKISNETSSEPLSTPSTSYVSKAFHEARHFAGGLISHPSESTKHFSILRHSHGLVFYQGCSTTLTVSIFSDAPLPPDRQVWLQDKGWSGNTGMRLKAFVGNNSSWINVTPTIPISAEQLKESDERAWQRDIKKFLKKTKYPKHILRETLVVRIPVEASDGYFHLVLCQGEKKKGLCPSPVFRILSASTSPSSIRGASLSTLPLEIGAMAMTVYANKTIGRLVSPVTSTAMKVAQPFMPSEARKEAAMELYGKIGTEDMVKSTIANGNIQYKGVRSFSYNQAGSGDNESGPRAPYPICFIARSEVEIKEGDYFSMPTMTLSGIAEHISHQLRGHYFAWVRRRPDKGAPSLNTDNWSQTVISSLPMQASNLHKATIVEASKRIFRIHFISDCFESQTYDLKNLEIKVMGFMRPDAHPVSANDIEEELVASLNDIVFAQTILDQSIFAPEMGGGQERGLLERATTGYADVRLRAQREMDRVPLHKMGLRMEVDRLKDTGVGLNGFYVVR</sequence>
<reference evidence="2 3" key="1">
    <citation type="submission" date="2017-12" db="EMBL/GenBank/DDBJ databases">
        <title>Comparative genomics of Botrytis spp.</title>
        <authorList>
            <person name="Valero-Jimenez C.A."/>
            <person name="Tapia P."/>
            <person name="Veloso J."/>
            <person name="Silva-Moreno E."/>
            <person name="Staats M."/>
            <person name="Valdes J.H."/>
            <person name="Van Kan J.A.L."/>
        </authorList>
    </citation>
    <scope>NUCLEOTIDE SEQUENCE [LARGE SCALE GENOMIC DNA]</scope>
    <source>
        <strain evidence="2 3">Bp0003</strain>
    </source>
</reference>
<evidence type="ECO:0008006" key="4">
    <source>
        <dbReference type="Google" id="ProtNLM"/>
    </source>
</evidence>
<accession>A0A4Z1FHM1</accession>
<organism evidence="2 3">
    <name type="scientific">Botrytis paeoniae</name>
    <dbReference type="NCBI Taxonomy" id="278948"/>
    <lineage>
        <taxon>Eukaryota</taxon>
        <taxon>Fungi</taxon>
        <taxon>Dikarya</taxon>
        <taxon>Ascomycota</taxon>
        <taxon>Pezizomycotina</taxon>
        <taxon>Leotiomycetes</taxon>
        <taxon>Helotiales</taxon>
        <taxon>Sclerotiniaceae</taxon>
        <taxon>Botrytis</taxon>
    </lineage>
</organism>
<evidence type="ECO:0000256" key="1">
    <source>
        <dbReference type="SAM" id="MobiDB-lite"/>
    </source>
</evidence>
<dbReference type="AlphaFoldDB" id="A0A4Z1FHM1"/>
<proteinExistence type="predicted"/>